<feature type="non-terminal residue" evidence="2">
    <location>
        <position position="1"/>
    </location>
</feature>
<organism evidence="2 3">
    <name type="scientific">Rhizoctonia solani</name>
    <dbReference type="NCBI Taxonomy" id="456999"/>
    <lineage>
        <taxon>Eukaryota</taxon>
        <taxon>Fungi</taxon>
        <taxon>Dikarya</taxon>
        <taxon>Basidiomycota</taxon>
        <taxon>Agaricomycotina</taxon>
        <taxon>Agaricomycetes</taxon>
        <taxon>Cantharellales</taxon>
        <taxon>Ceratobasidiaceae</taxon>
        <taxon>Rhizoctonia</taxon>
    </lineage>
</organism>
<reference evidence="2" key="1">
    <citation type="submission" date="2021-01" db="EMBL/GenBank/DDBJ databases">
        <authorList>
            <person name="Kaushik A."/>
        </authorList>
    </citation>
    <scope>NUCLEOTIDE SEQUENCE</scope>
    <source>
        <strain evidence="2">AG6-10EEA</strain>
    </source>
</reference>
<evidence type="ECO:0000313" key="3">
    <source>
        <dbReference type="Proteomes" id="UP000663853"/>
    </source>
</evidence>
<name>A0A8H3D5Y6_9AGAM</name>
<accession>A0A8H3D5Y6</accession>
<dbReference type="EMBL" id="CAJMXA010003646">
    <property type="protein sequence ID" value="CAE6509259.1"/>
    <property type="molecule type" value="Genomic_DNA"/>
</dbReference>
<gene>
    <name evidence="2" type="ORF">RDB_LOCUS124856</name>
</gene>
<dbReference type="AlphaFoldDB" id="A0A8H3D5Y6"/>
<evidence type="ECO:0000313" key="2">
    <source>
        <dbReference type="EMBL" id="CAE6509259.1"/>
    </source>
</evidence>
<evidence type="ECO:0000256" key="1">
    <source>
        <dbReference type="SAM" id="MobiDB-lite"/>
    </source>
</evidence>
<proteinExistence type="predicted"/>
<feature type="region of interest" description="Disordered" evidence="1">
    <location>
        <begin position="125"/>
        <end position="157"/>
    </location>
</feature>
<feature type="compositionally biased region" description="Low complexity" evidence="1">
    <location>
        <begin position="418"/>
        <end position="436"/>
    </location>
</feature>
<sequence>GHTRLRLPLGPGQSDIETCVPYNRAHSIVDYYIQNPGKILGDEPLLLLLALAGLMEYYEHRIFDESSKDNIAKIAPLLLNLDIFSRFQTVTLPATIWLNVDLREYFVEVLANYFQHAPDDPSMNAIKASGKISPKSPTEGLESNKKEEATSPPQKEDVAPPQLHAIIPLLQALVSNTKFWKDPACVHALRAPILHVLSRSDDPSVRAVCLKATTSNLERTHSISYVNMLFAFDIPYKLVKLMSAQEITQLRTPTSYRNTAVIFGLLSEDARGSQEERPLQIEHDRSLCFIRQILSDGLLEAFVRHILARPLDEYNAYGKHWEGKIMTAVGEWLDGHKTRDEKLQGTYNYLKKCEYAMAETHEPRALIRRRSIKGFIQKLLVLMSAGNAELEKDYFRSKTPKLWLDKLEKIKDARALQTSSPGAGSSTGPGTVQSNG</sequence>
<feature type="compositionally biased region" description="Basic and acidic residues" evidence="1">
    <location>
        <begin position="142"/>
        <end position="157"/>
    </location>
</feature>
<dbReference type="Proteomes" id="UP000663853">
    <property type="component" value="Unassembled WGS sequence"/>
</dbReference>
<feature type="region of interest" description="Disordered" evidence="1">
    <location>
        <begin position="414"/>
        <end position="436"/>
    </location>
</feature>
<protein>
    <submittedName>
        <fullName evidence="2">Uncharacterized protein</fullName>
    </submittedName>
</protein>
<comment type="caution">
    <text evidence="2">The sequence shown here is derived from an EMBL/GenBank/DDBJ whole genome shotgun (WGS) entry which is preliminary data.</text>
</comment>